<dbReference type="EMBL" id="JAGSND010000007">
    <property type="protein sequence ID" value="MBR0598443.1"/>
    <property type="molecule type" value="Genomic_DNA"/>
</dbReference>
<accession>A0A8J7W3E9</accession>
<dbReference type="RefSeq" id="WP_227018571.1">
    <property type="nucleotide sequence ID" value="NZ_JAGSND010000007.1"/>
</dbReference>
<reference evidence="1" key="2">
    <citation type="submission" date="2021-04" db="EMBL/GenBank/DDBJ databases">
        <authorList>
            <person name="Liu J."/>
        </authorList>
    </citation>
    <scope>NUCLEOTIDE SEQUENCE</scope>
    <source>
        <strain evidence="1">BAD-6</strain>
    </source>
</reference>
<organism evidence="1 2">
    <name type="scientific">Sinanaerobacter chloroacetimidivorans</name>
    <dbReference type="NCBI Taxonomy" id="2818044"/>
    <lineage>
        <taxon>Bacteria</taxon>
        <taxon>Bacillati</taxon>
        <taxon>Bacillota</taxon>
        <taxon>Clostridia</taxon>
        <taxon>Peptostreptococcales</taxon>
        <taxon>Anaerovoracaceae</taxon>
        <taxon>Sinanaerobacter</taxon>
    </lineage>
</organism>
<protein>
    <submittedName>
        <fullName evidence="1">Uncharacterized protein</fullName>
    </submittedName>
</protein>
<gene>
    <name evidence="1" type="ORF">KCX82_11190</name>
</gene>
<sequence>MSKATKSLGPNELIGMLTLEAVNLLFLGGNADEPDVRKLESLIALIAEAWELPQEALDQSKKIIDAEREAVRHIVRGEKAKRLIPQNELLQCVGSADIIQSVWGLFETAVRLDTREKREQILQNTKFLAEYLGMEEWIFHTKILHRNKVDMTDPAAPSPQISLG</sequence>
<evidence type="ECO:0000313" key="1">
    <source>
        <dbReference type="EMBL" id="MBR0598443.1"/>
    </source>
</evidence>
<dbReference type="Proteomes" id="UP000675664">
    <property type="component" value="Unassembled WGS sequence"/>
</dbReference>
<reference evidence="1" key="1">
    <citation type="submission" date="2021-04" db="EMBL/GenBank/DDBJ databases">
        <title>Sinoanaerobacter chloroacetimidivorans sp. nov., an obligate anaerobic bacterium isolated from anaerobic sludge.</title>
        <authorList>
            <person name="Bao Y."/>
        </authorList>
    </citation>
    <scope>NUCLEOTIDE SEQUENCE</scope>
    <source>
        <strain evidence="1">BAD-6</strain>
    </source>
</reference>
<evidence type="ECO:0000313" key="2">
    <source>
        <dbReference type="Proteomes" id="UP000675664"/>
    </source>
</evidence>
<comment type="caution">
    <text evidence="1">The sequence shown here is derived from an EMBL/GenBank/DDBJ whole genome shotgun (WGS) entry which is preliminary data.</text>
</comment>
<keyword evidence="2" id="KW-1185">Reference proteome</keyword>
<dbReference type="AlphaFoldDB" id="A0A8J7W3E9"/>
<proteinExistence type="predicted"/>
<name>A0A8J7W3E9_9FIRM</name>